<dbReference type="Pfam" id="PF06333">
    <property type="entry name" value="Med13_C"/>
    <property type="match status" value="1"/>
</dbReference>
<keyword evidence="5 9" id="KW-0805">Transcription regulation</keyword>
<evidence type="ECO:0000256" key="5">
    <source>
        <dbReference type="ARBA" id="ARBA00023015"/>
    </source>
</evidence>
<keyword evidence="4 9" id="KW-0678">Repressor</keyword>
<evidence type="ECO:0000256" key="8">
    <source>
        <dbReference type="ARBA" id="ARBA00023242"/>
    </source>
</evidence>
<feature type="compositionally biased region" description="Low complexity" evidence="10">
    <location>
        <begin position="547"/>
        <end position="558"/>
    </location>
</feature>
<feature type="region of interest" description="Disordered" evidence="10">
    <location>
        <begin position="413"/>
        <end position="495"/>
    </location>
</feature>
<comment type="similarity">
    <text evidence="2 9">Belongs to the Mediator complex subunit 13 family.</text>
</comment>
<dbReference type="InterPro" id="IPR041285">
    <property type="entry name" value="MID_MedPIWI"/>
</dbReference>
<feature type="domain" description="MID" evidence="12">
    <location>
        <begin position="1689"/>
        <end position="1776"/>
    </location>
</feature>
<feature type="domain" description="MID" evidence="12">
    <location>
        <begin position="1884"/>
        <end position="2036"/>
    </location>
</feature>
<feature type="compositionally biased region" description="Basic and acidic residues" evidence="10">
    <location>
        <begin position="447"/>
        <end position="461"/>
    </location>
</feature>
<evidence type="ECO:0000256" key="3">
    <source>
        <dbReference type="ARBA" id="ARBA00019618"/>
    </source>
</evidence>
<keyword evidence="8 9" id="KW-0539">Nucleus</keyword>
<dbReference type="GO" id="GO:0003713">
    <property type="term" value="F:transcription coactivator activity"/>
    <property type="evidence" value="ECO:0007669"/>
    <property type="project" value="TreeGrafter"/>
</dbReference>
<dbReference type="Pfam" id="PF18296">
    <property type="entry name" value="MID_MedPIWI"/>
    <property type="match status" value="2"/>
</dbReference>
<feature type="compositionally biased region" description="Acidic residues" evidence="10">
    <location>
        <begin position="867"/>
        <end position="876"/>
    </location>
</feature>
<feature type="compositionally biased region" description="Low complexity" evidence="10">
    <location>
        <begin position="424"/>
        <end position="434"/>
    </location>
</feature>
<evidence type="ECO:0000259" key="11">
    <source>
        <dbReference type="Pfam" id="PF06333"/>
    </source>
</evidence>
<comment type="subcellular location">
    <subcellularLocation>
        <location evidence="1 9">Nucleus</location>
    </subcellularLocation>
</comment>
<feature type="region of interest" description="Disordered" evidence="10">
    <location>
        <begin position="997"/>
        <end position="1017"/>
    </location>
</feature>
<evidence type="ECO:0000313" key="13">
    <source>
        <dbReference type="EMBL" id="CAF1015787.1"/>
    </source>
</evidence>
<evidence type="ECO:0000256" key="6">
    <source>
        <dbReference type="ARBA" id="ARBA00023159"/>
    </source>
</evidence>
<organism evidence="13 14">
    <name type="scientific">Brachionus calyciflorus</name>
    <dbReference type="NCBI Taxonomy" id="104777"/>
    <lineage>
        <taxon>Eukaryota</taxon>
        <taxon>Metazoa</taxon>
        <taxon>Spiralia</taxon>
        <taxon>Gnathifera</taxon>
        <taxon>Rotifera</taxon>
        <taxon>Eurotatoria</taxon>
        <taxon>Monogononta</taxon>
        <taxon>Pseudotrocha</taxon>
        <taxon>Ploima</taxon>
        <taxon>Brachionidae</taxon>
        <taxon>Brachionus</taxon>
    </lineage>
</organism>
<sequence length="2281" mass="261374">MTDITGIKWLRLRAKEVPASNENQSLSNKTRKKRKKSNDDDDEDEDDDDENITDDDNEEEVFDTDKPSSKMTSNLLKTTCTNDPILTTHSKCLNEDILCAWKRIDLPSNNNNNKNLNSSTIPDENFEETPFDEKDFKKELWIFWFEKEEPPNLRSLISNDLFVDHSNQNAHNHSNNNQSINEDNILSQASSSLISLPYECRSMLFKSLHNLIEKSLLEKGYARLGKWFVMPYNLNAINFSIGSDNINSSTVFLNQMKNKNKLKMSQIDDTNHVSYSFGFFLHGTSRVCTSVDLKLHKPLRFMTPHDLTFLKENLKNYFQSKKIGKKILKKNFFKQNVILGPYGIAARLIGYLSNETLESKLTCTEWKQFYPLNLIQDLPNVFVIGLDSNRVKLFYPNCFIYFVMDSDSDKSDDDDENFYNLNESCSESQSDYSSLNSVDSLSEDEDKSIKKIDKKPEKEMDSLDLTIDSVARNFGADKDSPPPPPPGPSNKSILSISLNSPISINAVSSPTSVQSPINSPGKLGLKRQKSLLNRSNSNQKKRKKNFDSSSSDMSLNNSATNVTQSPRNKKNEILKKKLNSELSSSSSSSSSTSSNEEDDETVLTCKNYLENSKKNLKFTNSDNVNIDDNDDEDDDELCCKYKFNLNKKLNNQIRLKHKKYDLLPENLPLAFEVLDKVNLGTCTQPLCGSFTCTRCCLIGSNSNKSTSCSCSDKNSKNSNSLSSNFNTALSSLVKTEPGLDNLNLLNTKQVAFHKRKCYFPHKKPIANNFKSFKKYVKNFKLNENCVQLRKSCQFKPTSASSGSNLLTRVLRVKNECDRNLLEIDDSDDGLTDSSSSDSVHTDPDMFNYQYFEKDDDVKSPIKTNTESSDETSDTDSDTTSSEESSTPTKTDLKITYHTRYLNNLTNKKIPQLTPDKLQRKIPESVEKSDSEDICFDNFYQQSEIFYEEEPEVNLIAKSSQMTPPKSVENQQTVHHSHNPVNIPPISYDDLNNIFEEESSTDEQQQQNHHQQQQNIPQPVQLINPIQTGLSVVMTPPSHENIQKTNQTCQDDLLITDPNYLQLNTQILPTRKIPYADLNQLLQNQNFTNLLSDEKFQIPKLITNVALNKYKPIQIEENTQTQTLSFKWKLSTEQTTMKAEIKVQKNNEEKPSDFFELPPFDTNRKEPIFKPLKLDVQIRPLDKFLNQIDPVKFKKLNLNLNKYVNSVCLNLNLSDTLLNLFRDINFDSCTLCVCTNNNIKGLDFGTYLCNDVLNVHEGSLNVNNNNLNQSMSTNTNPVHYVSCTCGFSSIVNRSLVSKQSRAIRLNKFIQIIEKLKMDSHDQNMTLPYYNLISLLNRLTQSEYQNRQLVILDSTSHNGLFSEDYNDILMLSQPHYLLWSILQENTKLTLTSSLITRKFLNSILIRDNYMWKKSLVMTTTNDNVEANRKNLKKLSQFDERLAMKLDCKLEDSVKMNILDLFDLKYSQPMLSTYEQYEIYQNNLIADRPEDIFPSKLMSQRLKKYLKQKLKLACLNEFDENNVCRNVLKRLDGKMDLKDSKFILHEWLYKKKEIKSNLEMTKSLKLIQPLLEETVQKKYTTSRMWESFQGPLTWQHFCRLASNTTQQKQSQNSNQSNQQNNTTSQQNYEPEPIPALLVSSLDKDWVTISPYALKFWDKLNLEPYSRQKNLAYLILMPDCDLLNEQDVLLEYENTKSCVREYFKELNSIYELCRLGLHRPALRIASDGGFVKVNNQQQQEVKVDEWFTKIQSCKSTRQIGKMLKSYAKTFKLLAQKITQGATSTISNTVQGSFFPSETLNNQVKNATSFQTSHSDTPVVSQINLDKFIYEELKLKDKIINPTTTTTTATPTPTVTANSSSSALSNLLNQPIGIDFSDSLNLEFSSTQAQILNFKEEENKDTVFLDAQTQQYQSQQQVLNSLASSSNLTQITQLTQNIQTPPSLIVYIIDPFDYKLFTQKDKFPTAKIKTENDTSDLDDDLEADNEEIYNEFDLKRLRQLGFFKAYLEFYNNLPDLFKFNTQFQIIPLQLCVDLQTQSTSMYIQSILLSKHYLQSNYSSYYSSGFGTNWSDMDSDFKQSLLKSQAFNSFCLSKRYFMSPAHNFYLNLHQQQAYPTRAKIFTSFGPAASEEKFLHEALLQSGHNYKNFSDLKKLQFYSPLFVLAPSTITTTAVSLAASNLFYKNQSNVNNNHHHSNHSANGTGDGISQMPNFIQLNFSNSNYGLGNSTSNLNGNFLTSQSYQQQSNVLYVGYCLSEDQRFLLTCCTDENGELIESTSINIEIDERQR</sequence>
<dbReference type="Proteomes" id="UP000663879">
    <property type="component" value="Unassembled WGS sequence"/>
</dbReference>
<evidence type="ECO:0000256" key="1">
    <source>
        <dbReference type="ARBA" id="ARBA00004123"/>
    </source>
</evidence>
<dbReference type="InterPro" id="IPR051139">
    <property type="entry name" value="Mediator_complx_sub13"/>
</dbReference>
<feature type="region of interest" description="Disordered" evidence="10">
    <location>
        <begin position="1602"/>
        <end position="1625"/>
    </location>
</feature>
<feature type="non-terminal residue" evidence="13">
    <location>
        <position position="1"/>
    </location>
</feature>
<dbReference type="GO" id="GO:0016592">
    <property type="term" value="C:mediator complex"/>
    <property type="evidence" value="ECO:0007669"/>
    <property type="project" value="InterPro"/>
</dbReference>
<feature type="compositionally biased region" description="Low complexity" evidence="10">
    <location>
        <begin position="877"/>
        <end position="886"/>
    </location>
</feature>
<protein>
    <recommendedName>
        <fullName evidence="3 9">Mediator of RNA polymerase II transcription subunit 13</fullName>
    </recommendedName>
</protein>
<feature type="domain" description="Mediator complex subunit Med13 C-terminal" evidence="11">
    <location>
        <begin position="2232"/>
        <end position="2279"/>
    </location>
</feature>
<evidence type="ECO:0000256" key="10">
    <source>
        <dbReference type="SAM" id="MobiDB-lite"/>
    </source>
</evidence>
<feature type="compositionally biased region" description="Basic and acidic residues" evidence="10">
    <location>
        <begin position="569"/>
        <end position="579"/>
    </location>
</feature>
<accession>A0A814HX39</accession>
<evidence type="ECO:0000256" key="7">
    <source>
        <dbReference type="ARBA" id="ARBA00023163"/>
    </source>
</evidence>
<evidence type="ECO:0000256" key="9">
    <source>
        <dbReference type="RuleBase" id="RU364134"/>
    </source>
</evidence>
<name>A0A814HX39_9BILA</name>
<feature type="compositionally biased region" description="Low complexity" evidence="10">
    <location>
        <begin position="1602"/>
        <end position="1624"/>
    </location>
</feature>
<feature type="compositionally biased region" description="Low complexity" evidence="10">
    <location>
        <begin position="1001"/>
        <end position="1017"/>
    </location>
</feature>
<evidence type="ECO:0000313" key="14">
    <source>
        <dbReference type="Proteomes" id="UP000663879"/>
    </source>
</evidence>
<comment type="subunit">
    <text evidence="9">Component of the Mediator complex.</text>
</comment>
<dbReference type="OrthoDB" id="103819at2759"/>
<feature type="compositionally biased region" description="Acidic residues" evidence="10">
    <location>
        <begin position="39"/>
        <end position="62"/>
    </location>
</feature>
<dbReference type="InterPro" id="IPR009401">
    <property type="entry name" value="Med13_C"/>
</dbReference>
<feature type="region of interest" description="Disordered" evidence="10">
    <location>
        <begin position="857"/>
        <end position="891"/>
    </location>
</feature>
<feature type="compositionally biased region" description="Low complexity" evidence="10">
    <location>
        <begin position="580"/>
        <end position="594"/>
    </location>
</feature>
<dbReference type="GO" id="GO:0045944">
    <property type="term" value="P:positive regulation of transcription by RNA polymerase II"/>
    <property type="evidence" value="ECO:0007669"/>
    <property type="project" value="TreeGrafter"/>
</dbReference>
<feature type="compositionally biased region" description="Polar residues" evidence="10">
    <location>
        <begin position="507"/>
        <end position="518"/>
    </location>
</feature>
<keyword evidence="7 9" id="KW-0804">Transcription</keyword>
<reference evidence="13" key="1">
    <citation type="submission" date="2021-02" db="EMBL/GenBank/DDBJ databases">
        <authorList>
            <person name="Nowell W R."/>
        </authorList>
    </citation>
    <scope>NUCLEOTIDE SEQUENCE</scope>
    <source>
        <strain evidence="13">Ploen Becks lab</strain>
    </source>
</reference>
<feature type="region of interest" description="Disordered" evidence="10">
    <location>
        <begin position="823"/>
        <end position="843"/>
    </location>
</feature>
<proteinExistence type="inferred from homology"/>
<gene>
    <name evidence="13" type="ORF">OXX778_LOCUS17123</name>
</gene>
<dbReference type="EMBL" id="CAJNOC010004276">
    <property type="protein sequence ID" value="CAF1015787.1"/>
    <property type="molecule type" value="Genomic_DNA"/>
</dbReference>
<dbReference type="PANTHER" id="PTHR48249">
    <property type="entry name" value="MEDIATOR OF RNA POLYMERASE II TRANSCRIPTION SUBUNIT 13"/>
    <property type="match status" value="1"/>
</dbReference>
<keyword evidence="14" id="KW-1185">Reference proteome</keyword>
<comment type="caution">
    <text evidence="13">The sequence shown here is derived from an EMBL/GenBank/DDBJ whole genome shotgun (WGS) entry which is preliminary data.</text>
</comment>
<dbReference type="PANTHER" id="PTHR48249:SF3">
    <property type="entry name" value="MEDIATOR OF RNA POLYMERASE II TRANSCRIPTION SUBUNIT 13"/>
    <property type="match status" value="1"/>
</dbReference>
<feature type="region of interest" description="Disordered" evidence="10">
    <location>
        <begin position="14"/>
        <end position="74"/>
    </location>
</feature>
<keyword evidence="6 9" id="KW-0010">Activator</keyword>
<evidence type="ECO:0000256" key="4">
    <source>
        <dbReference type="ARBA" id="ARBA00022491"/>
    </source>
</evidence>
<comment type="function">
    <text evidence="9">Component of the Mediator complex, a coactivator involved in regulated transcription of nearly all RNA polymerase II-dependent genes. Mediator functions as a bridge to convey information from gene-specific regulatory proteins to the basal RNA polymerase II transcription machinery. Mediator is recruited to promoters by direct interactions with regulatory proteins and serves as a scaffold for the assembly of a functional preinitiation complex with RNA polymerase II and the general transcription factors.</text>
</comment>
<feature type="region of interest" description="Disordered" evidence="10">
    <location>
        <begin position="507"/>
        <end position="599"/>
    </location>
</feature>
<evidence type="ECO:0000256" key="2">
    <source>
        <dbReference type="ARBA" id="ARBA00009354"/>
    </source>
</evidence>
<evidence type="ECO:0000259" key="12">
    <source>
        <dbReference type="Pfam" id="PF18296"/>
    </source>
</evidence>